<keyword evidence="1" id="KW-0805">Transcription regulation</keyword>
<gene>
    <name evidence="5" type="ORF">DYI37_17195</name>
</gene>
<name>A0A371WZ45_9HYPH</name>
<dbReference type="GO" id="GO:0005829">
    <property type="term" value="C:cytosol"/>
    <property type="evidence" value="ECO:0007669"/>
    <property type="project" value="TreeGrafter"/>
</dbReference>
<evidence type="ECO:0000313" key="6">
    <source>
        <dbReference type="Proteomes" id="UP000264310"/>
    </source>
</evidence>
<dbReference type="InterPro" id="IPR032687">
    <property type="entry name" value="AraC-type_N"/>
</dbReference>
<dbReference type="GO" id="GO:0003700">
    <property type="term" value="F:DNA-binding transcription factor activity"/>
    <property type="evidence" value="ECO:0007669"/>
    <property type="project" value="InterPro"/>
</dbReference>
<evidence type="ECO:0000259" key="4">
    <source>
        <dbReference type="PROSITE" id="PS01124"/>
    </source>
</evidence>
<evidence type="ECO:0000256" key="1">
    <source>
        <dbReference type="ARBA" id="ARBA00023015"/>
    </source>
</evidence>
<accession>A0A371WZ45</accession>
<evidence type="ECO:0000256" key="2">
    <source>
        <dbReference type="ARBA" id="ARBA00023125"/>
    </source>
</evidence>
<dbReference type="Proteomes" id="UP000264310">
    <property type="component" value="Unassembled WGS sequence"/>
</dbReference>
<dbReference type="EMBL" id="QURL01000008">
    <property type="protein sequence ID" value="RFC62243.1"/>
    <property type="molecule type" value="Genomic_DNA"/>
</dbReference>
<evidence type="ECO:0000313" key="5">
    <source>
        <dbReference type="EMBL" id="RFC62243.1"/>
    </source>
</evidence>
<dbReference type="PANTHER" id="PTHR47894:SF4">
    <property type="entry name" value="HTH-TYPE TRANSCRIPTIONAL REGULATOR GADX"/>
    <property type="match status" value="1"/>
</dbReference>
<organism evidence="5 6">
    <name type="scientific">Fulvimarina endophytica</name>
    <dbReference type="NCBI Taxonomy" id="2293836"/>
    <lineage>
        <taxon>Bacteria</taxon>
        <taxon>Pseudomonadati</taxon>
        <taxon>Pseudomonadota</taxon>
        <taxon>Alphaproteobacteria</taxon>
        <taxon>Hyphomicrobiales</taxon>
        <taxon>Aurantimonadaceae</taxon>
        <taxon>Fulvimarina</taxon>
    </lineage>
</organism>
<comment type="caution">
    <text evidence="5">The sequence shown here is derived from an EMBL/GenBank/DDBJ whole genome shotgun (WGS) entry which is preliminary data.</text>
</comment>
<dbReference type="Gene3D" id="1.10.10.60">
    <property type="entry name" value="Homeodomain-like"/>
    <property type="match status" value="1"/>
</dbReference>
<dbReference type="PANTHER" id="PTHR47894">
    <property type="entry name" value="HTH-TYPE TRANSCRIPTIONAL REGULATOR GADX"/>
    <property type="match status" value="1"/>
</dbReference>
<dbReference type="SMART" id="SM00342">
    <property type="entry name" value="HTH_ARAC"/>
    <property type="match status" value="1"/>
</dbReference>
<keyword evidence="6" id="KW-1185">Reference proteome</keyword>
<dbReference type="Pfam" id="PF12625">
    <property type="entry name" value="Arabinose_bd"/>
    <property type="match status" value="1"/>
</dbReference>
<keyword evidence="3" id="KW-0804">Transcription</keyword>
<dbReference type="Pfam" id="PF12833">
    <property type="entry name" value="HTH_18"/>
    <property type="match status" value="1"/>
</dbReference>
<sequence>MIRYFAPQGAVRDAAPPMIRVSSLGPVLHVLDQNPRRADRLLARHALTRTMVSDPYAEIPLPRYVGFLEAAAETCGDPFLCARVGTGFRAADLGPVGLIFGGSSTLRRGLERLAAMLNVWQDGTLMRVEPQDGQLVWSYRLEDPALWPRRQDNEYTVAATLALARDAFGAAGRPAELHLEHSPPPDASVLDRLWGLRPRFGQTANRLVFDLALSENVVRTEDADLLTILSRHLADMSHGPGDAGLVARVRSLVRMHLGQRPVNLPLIAGELGRAPRSLQRHLAVEGTSLRALVLETRLELAHAQLRQGLASNAEIARRLGYADSTALWRAIKTATGLPPSGHRPR</sequence>
<feature type="domain" description="HTH araC/xylS-type" evidence="4">
    <location>
        <begin position="247"/>
        <end position="345"/>
    </location>
</feature>
<dbReference type="GO" id="GO:0000976">
    <property type="term" value="F:transcription cis-regulatory region binding"/>
    <property type="evidence" value="ECO:0007669"/>
    <property type="project" value="TreeGrafter"/>
</dbReference>
<evidence type="ECO:0000256" key="3">
    <source>
        <dbReference type="ARBA" id="ARBA00023163"/>
    </source>
</evidence>
<dbReference type="SUPFAM" id="SSF46689">
    <property type="entry name" value="Homeodomain-like"/>
    <property type="match status" value="1"/>
</dbReference>
<dbReference type="AlphaFoldDB" id="A0A371WZ45"/>
<dbReference type="InterPro" id="IPR018060">
    <property type="entry name" value="HTH_AraC"/>
</dbReference>
<dbReference type="InterPro" id="IPR009057">
    <property type="entry name" value="Homeodomain-like_sf"/>
</dbReference>
<proteinExistence type="predicted"/>
<reference evidence="5 6" key="1">
    <citation type="submission" date="2018-08" db="EMBL/GenBank/DDBJ databases">
        <title>Fulvimarina sp. 85, whole genome shotgun sequence.</title>
        <authorList>
            <person name="Tuo L."/>
        </authorList>
    </citation>
    <scope>NUCLEOTIDE SEQUENCE [LARGE SCALE GENOMIC DNA]</scope>
    <source>
        <strain evidence="5 6">85</strain>
    </source>
</reference>
<dbReference type="PROSITE" id="PS01124">
    <property type="entry name" value="HTH_ARAC_FAMILY_2"/>
    <property type="match status" value="1"/>
</dbReference>
<protein>
    <submittedName>
        <fullName evidence="5">AraC family transcriptional regulator</fullName>
    </submittedName>
</protein>
<keyword evidence="2" id="KW-0238">DNA-binding</keyword>